<organism evidence="4">
    <name type="scientific">Haemonchus placei</name>
    <name type="common">Barber's pole worm</name>
    <dbReference type="NCBI Taxonomy" id="6290"/>
    <lineage>
        <taxon>Eukaryota</taxon>
        <taxon>Metazoa</taxon>
        <taxon>Ecdysozoa</taxon>
        <taxon>Nematoda</taxon>
        <taxon>Chromadorea</taxon>
        <taxon>Rhabditida</taxon>
        <taxon>Rhabditina</taxon>
        <taxon>Rhabditomorpha</taxon>
        <taxon>Strongyloidea</taxon>
        <taxon>Trichostrongylidae</taxon>
        <taxon>Haemonchus</taxon>
    </lineage>
</organism>
<evidence type="ECO:0000256" key="2">
    <source>
        <dbReference type="ARBA" id="ARBA00054331"/>
    </source>
</evidence>
<dbReference type="PANTHER" id="PTHR13587">
    <property type="entry name" value="INTEGRATOR COMPLEX SUBUNIT 3"/>
    <property type="match status" value="1"/>
</dbReference>
<dbReference type="Pfam" id="PF10189">
    <property type="entry name" value="Ints3_N"/>
    <property type="match status" value="2"/>
</dbReference>
<name>A0A158QPX3_HAEPC</name>
<evidence type="ECO:0000256" key="1">
    <source>
        <dbReference type="ARBA" id="ARBA00032741"/>
    </source>
</evidence>
<reference evidence="4" key="1">
    <citation type="submission" date="2016-04" db="UniProtKB">
        <authorList>
            <consortium name="WormBaseParasite"/>
        </authorList>
    </citation>
    <scope>IDENTIFICATION</scope>
</reference>
<evidence type="ECO:0000313" key="4">
    <source>
        <dbReference type="WBParaSite" id="HPLM_0001350001-mRNA-1"/>
    </source>
</evidence>
<feature type="domain" description="Integrator complex subunit 3 N-terminal" evidence="3">
    <location>
        <begin position="94"/>
        <end position="130"/>
    </location>
</feature>
<sequence>LLTDGVNFNKYFRCLSVIANDQWYATLCNVNMILIELWPKLHESCRELMFQFFREAVKLNVPKVSTALLSHIIGDCRLAVTALLLSSRFGFSINCLGFLGQDLLLVLMRLSKIPAINAIWVDLITTPSKFGLNDGEEFHELSSMHIFQFFRGPDGFSLRAETIRYVLYFFKTDMPSHVLEARSHFLYYLLTSFPPNVSSG</sequence>
<dbReference type="PANTHER" id="PTHR13587:SF7">
    <property type="entry name" value="INTEGRATOR COMPLEX SUBUNIT 3"/>
    <property type="match status" value="1"/>
</dbReference>
<dbReference type="AlphaFoldDB" id="A0A158QPX3"/>
<dbReference type="InterPro" id="IPR045334">
    <property type="entry name" value="INTS3"/>
</dbReference>
<proteinExistence type="predicted"/>
<dbReference type="GO" id="GO:0005737">
    <property type="term" value="C:cytoplasm"/>
    <property type="evidence" value="ECO:0007669"/>
    <property type="project" value="TreeGrafter"/>
</dbReference>
<accession>A0A158QPX3</accession>
<protein>
    <recommendedName>
        <fullName evidence="1">SOSS complex subunit A homolog</fullName>
    </recommendedName>
</protein>
<dbReference type="WBParaSite" id="HPLM_0001350001-mRNA-1">
    <property type="protein sequence ID" value="HPLM_0001350001-mRNA-1"/>
    <property type="gene ID" value="HPLM_0001350001"/>
</dbReference>
<dbReference type="InterPro" id="IPR019333">
    <property type="entry name" value="INTS3_N"/>
</dbReference>
<comment type="function">
    <text evidence="2">Component of the integrator complex, a multiprotein complex that terminates RNA polymerase II (Pol II) transcription in the promoter-proximal region of genes. The integrator complex provides a quality checkpoint during transcription elongation by driving premature transcription termination of transcripts that are unfavorably configured for transcriptional elongation: the complex terminates transcription by (1) catalyzing dephosphorylation of the C-terminal domain (CTD) of Pol II subunit Polr2A/Rbp1 and Spt5, and (2) degrading the exiting nascent RNA transcript via endonuclease activity. The integrator complex is also involved in the 3'-end processing of the U7 snRNA, and also the spliceosomal snRNAs U1, U2, U4 and U5.</text>
</comment>
<evidence type="ECO:0000259" key="3">
    <source>
        <dbReference type="Pfam" id="PF10189"/>
    </source>
</evidence>
<feature type="domain" description="Integrator complex subunit 3 N-terminal" evidence="3">
    <location>
        <begin position="2"/>
        <end position="69"/>
    </location>
</feature>